<proteinExistence type="predicted"/>
<keyword evidence="2" id="KW-1185">Reference proteome</keyword>
<dbReference type="EMBL" id="CM000768">
    <property type="protein sequence ID" value="OQU77958.1"/>
    <property type="molecule type" value="Genomic_DNA"/>
</dbReference>
<dbReference type="Gramene" id="OQU77958">
    <property type="protein sequence ID" value="OQU77958"/>
    <property type="gene ID" value="SORBI_3009G130966"/>
</dbReference>
<name>A0A1Z5R2E3_SORBI</name>
<organism evidence="1 2">
    <name type="scientific">Sorghum bicolor</name>
    <name type="common">Sorghum</name>
    <name type="synonym">Sorghum vulgare</name>
    <dbReference type="NCBI Taxonomy" id="4558"/>
    <lineage>
        <taxon>Eukaryota</taxon>
        <taxon>Viridiplantae</taxon>
        <taxon>Streptophyta</taxon>
        <taxon>Embryophyta</taxon>
        <taxon>Tracheophyta</taxon>
        <taxon>Spermatophyta</taxon>
        <taxon>Magnoliopsida</taxon>
        <taxon>Liliopsida</taxon>
        <taxon>Poales</taxon>
        <taxon>Poaceae</taxon>
        <taxon>PACMAD clade</taxon>
        <taxon>Panicoideae</taxon>
        <taxon>Andropogonodae</taxon>
        <taxon>Andropogoneae</taxon>
        <taxon>Sorghinae</taxon>
        <taxon>Sorghum</taxon>
    </lineage>
</organism>
<accession>A0A1Z5R2E3</accession>
<gene>
    <name evidence="1" type="ORF">SORBI_3009G130966</name>
</gene>
<dbReference type="AlphaFoldDB" id="A0A1Z5R2E3"/>
<reference evidence="2" key="2">
    <citation type="journal article" date="2018" name="Plant J.">
        <title>The Sorghum bicolor reference genome: improved assembly, gene annotations, a transcriptome atlas, and signatures of genome organization.</title>
        <authorList>
            <person name="McCormick R.F."/>
            <person name="Truong S.K."/>
            <person name="Sreedasyam A."/>
            <person name="Jenkins J."/>
            <person name="Shu S."/>
            <person name="Sims D."/>
            <person name="Kennedy M."/>
            <person name="Amirebrahimi M."/>
            <person name="Weers B.D."/>
            <person name="McKinley B."/>
            <person name="Mattison A."/>
            <person name="Morishige D.T."/>
            <person name="Grimwood J."/>
            <person name="Schmutz J."/>
            <person name="Mullet J.E."/>
        </authorList>
    </citation>
    <scope>NUCLEOTIDE SEQUENCE [LARGE SCALE GENOMIC DNA]</scope>
    <source>
        <strain evidence="2">cv. BTx623</strain>
    </source>
</reference>
<reference evidence="1 2" key="1">
    <citation type="journal article" date="2009" name="Nature">
        <title>The Sorghum bicolor genome and the diversification of grasses.</title>
        <authorList>
            <person name="Paterson A.H."/>
            <person name="Bowers J.E."/>
            <person name="Bruggmann R."/>
            <person name="Dubchak I."/>
            <person name="Grimwood J."/>
            <person name="Gundlach H."/>
            <person name="Haberer G."/>
            <person name="Hellsten U."/>
            <person name="Mitros T."/>
            <person name="Poliakov A."/>
            <person name="Schmutz J."/>
            <person name="Spannagl M."/>
            <person name="Tang H."/>
            <person name="Wang X."/>
            <person name="Wicker T."/>
            <person name="Bharti A.K."/>
            <person name="Chapman J."/>
            <person name="Feltus F.A."/>
            <person name="Gowik U."/>
            <person name="Grigoriev I.V."/>
            <person name="Lyons E."/>
            <person name="Maher C.A."/>
            <person name="Martis M."/>
            <person name="Narechania A."/>
            <person name="Otillar R.P."/>
            <person name="Penning B.W."/>
            <person name="Salamov A.A."/>
            <person name="Wang Y."/>
            <person name="Zhang L."/>
            <person name="Carpita N.C."/>
            <person name="Freeling M."/>
            <person name="Gingle A.R."/>
            <person name="Hash C.T."/>
            <person name="Keller B."/>
            <person name="Klein P."/>
            <person name="Kresovich S."/>
            <person name="McCann M.C."/>
            <person name="Ming R."/>
            <person name="Peterson D.G."/>
            <person name="Mehboob-ur-Rahman"/>
            <person name="Ware D."/>
            <person name="Westhoff P."/>
            <person name="Mayer K.F."/>
            <person name="Messing J."/>
            <person name="Rokhsar D.S."/>
        </authorList>
    </citation>
    <scope>NUCLEOTIDE SEQUENCE [LARGE SCALE GENOMIC DNA]</scope>
    <source>
        <strain evidence="2">cv. BTx623</strain>
    </source>
</reference>
<dbReference type="InParanoid" id="A0A1Z5R2E3"/>
<evidence type="ECO:0000313" key="1">
    <source>
        <dbReference type="EMBL" id="OQU77958.1"/>
    </source>
</evidence>
<protein>
    <submittedName>
        <fullName evidence="1">Uncharacterized protein</fullName>
    </submittedName>
</protein>
<evidence type="ECO:0000313" key="2">
    <source>
        <dbReference type="Proteomes" id="UP000000768"/>
    </source>
</evidence>
<dbReference type="Proteomes" id="UP000000768">
    <property type="component" value="Chromosome 9"/>
</dbReference>
<sequence length="100" mass="11386">MVQSFNHALGILNLNKFTTVLVRLYMIVTEELNSHQLIKCSLPFSSPLAAMVMSQLALRRRPSLAAIDRSFAFSEQVLRGERQDKALLQATMQVLRRHMS</sequence>